<dbReference type="AlphaFoldDB" id="A0A1E1XCL7"/>
<evidence type="ECO:0000256" key="3">
    <source>
        <dbReference type="SAM" id="MobiDB-lite"/>
    </source>
</evidence>
<dbReference type="InterPro" id="IPR046349">
    <property type="entry name" value="C1-like_sf"/>
</dbReference>
<dbReference type="PROSITE" id="PS00479">
    <property type="entry name" value="ZF_DAG_PE_1"/>
    <property type="match status" value="1"/>
</dbReference>
<dbReference type="CDD" id="cd20821">
    <property type="entry name" value="C1_MgcRacGAP"/>
    <property type="match status" value="1"/>
</dbReference>
<feature type="non-terminal residue" evidence="6">
    <location>
        <position position="1"/>
    </location>
</feature>
<evidence type="ECO:0000259" key="4">
    <source>
        <dbReference type="PROSITE" id="PS50081"/>
    </source>
</evidence>
<dbReference type="InterPro" id="IPR008936">
    <property type="entry name" value="Rho_GTPase_activation_prot"/>
</dbReference>
<keyword evidence="1" id="KW-0479">Metal-binding</keyword>
<dbReference type="GO" id="GO:0046872">
    <property type="term" value="F:metal ion binding"/>
    <property type="evidence" value="ECO:0007669"/>
    <property type="project" value="UniProtKB-KW"/>
</dbReference>
<feature type="domain" description="Rho-GAP" evidence="5">
    <location>
        <begin position="218"/>
        <end position="410"/>
    </location>
</feature>
<reference evidence="6" key="1">
    <citation type="journal article" date="2017" name="Front. Cell. Infect. Microbiol.">
        <title>The Distinct Transcriptional Response of the Midgut of Amblyomma sculptum and Amblyomma aureolatum Ticks to Rickettsia rickettsii Correlates to Their Differences in Susceptibility to Infection.</title>
        <authorList>
            <person name="Martins L.A."/>
            <person name="Galletti M.F.B.M."/>
            <person name="Ribeiro J.M."/>
            <person name="Fujita A."/>
            <person name="Costa F.B."/>
            <person name="Labruna M.B."/>
            <person name="Daffre S."/>
            <person name="Fogaca A.C."/>
        </authorList>
    </citation>
    <scope>NUCLEOTIDE SEQUENCE</scope>
</reference>
<dbReference type="GO" id="GO:0051256">
    <property type="term" value="P:mitotic spindle midzone assembly"/>
    <property type="evidence" value="ECO:0007669"/>
    <property type="project" value="TreeGrafter"/>
</dbReference>
<dbReference type="GO" id="GO:0032154">
    <property type="term" value="C:cleavage furrow"/>
    <property type="evidence" value="ECO:0007669"/>
    <property type="project" value="TreeGrafter"/>
</dbReference>
<feature type="domain" description="Phorbol-ester/DAG-type" evidence="4">
    <location>
        <begin position="143"/>
        <end position="192"/>
    </location>
</feature>
<dbReference type="SUPFAM" id="SSF48350">
    <property type="entry name" value="GTPase activation domain, GAP"/>
    <property type="match status" value="1"/>
</dbReference>
<proteinExistence type="evidence at transcript level"/>
<feature type="compositionally biased region" description="Polar residues" evidence="3">
    <location>
        <begin position="11"/>
        <end position="20"/>
    </location>
</feature>
<keyword evidence="2" id="KW-0862">Zinc</keyword>
<dbReference type="GO" id="GO:0030496">
    <property type="term" value="C:midbody"/>
    <property type="evidence" value="ECO:0007669"/>
    <property type="project" value="TreeGrafter"/>
</dbReference>
<dbReference type="PANTHER" id="PTHR46199">
    <property type="entry name" value="RAC GTPASE-ACTIVATING PROTEIN 1"/>
    <property type="match status" value="1"/>
</dbReference>
<dbReference type="GO" id="GO:0000281">
    <property type="term" value="P:mitotic cytokinesis"/>
    <property type="evidence" value="ECO:0007669"/>
    <property type="project" value="TreeGrafter"/>
</dbReference>
<dbReference type="GO" id="GO:0097149">
    <property type="term" value="C:centralspindlin complex"/>
    <property type="evidence" value="ECO:0007669"/>
    <property type="project" value="TreeGrafter"/>
</dbReference>
<accession>A0A1E1XCL7</accession>
<dbReference type="SMART" id="SM00324">
    <property type="entry name" value="RhoGAP"/>
    <property type="match status" value="1"/>
</dbReference>
<feature type="compositionally biased region" description="Low complexity" evidence="3">
    <location>
        <begin position="21"/>
        <end position="44"/>
    </location>
</feature>
<evidence type="ECO:0000313" key="6">
    <source>
        <dbReference type="EMBL" id="JAT96997.1"/>
    </source>
</evidence>
<dbReference type="GO" id="GO:0051233">
    <property type="term" value="C:spindle midzone"/>
    <property type="evidence" value="ECO:0007669"/>
    <property type="project" value="TreeGrafter"/>
</dbReference>
<dbReference type="PROSITE" id="PS50238">
    <property type="entry name" value="RHOGAP"/>
    <property type="match status" value="1"/>
</dbReference>
<evidence type="ECO:0000256" key="1">
    <source>
        <dbReference type="ARBA" id="ARBA00022723"/>
    </source>
</evidence>
<dbReference type="GO" id="GO:0005634">
    <property type="term" value="C:nucleus"/>
    <property type="evidence" value="ECO:0007669"/>
    <property type="project" value="TreeGrafter"/>
</dbReference>
<protein>
    <submittedName>
        <fullName evidence="6">Putative racgtpase-activating protein</fullName>
    </submittedName>
</protein>
<dbReference type="PANTHER" id="PTHR46199:SF3">
    <property type="entry name" value="RAC GTPASE-ACTIVATING PROTEIN 1"/>
    <property type="match status" value="1"/>
</dbReference>
<evidence type="ECO:0000256" key="2">
    <source>
        <dbReference type="ARBA" id="ARBA00022833"/>
    </source>
</evidence>
<dbReference type="SMART" id="SM00109">
    <property type="entry name" value="C1"/>
    <property type="match status" value="1"/>
</dbReference>
<dbReference type="Pfam" id="PF00620">
    <property type="entry name" value="RhoGAP"/>
    <property type="match status" value="1"/>
</dbReference>
<dbReference type="EMBL" id="GFAC01002191">
    <property type="protein sequence ID" value="JAT96997.1"/>
    <property type="molecule type" value="mRNA"/>
</dbReference>
<feature type="region of interest" description="Disordered" evidence="3">
    <location>
        <begin position="65"/>
        <end position="146"/>
    </location>
</feature>
<feature type="region of interest" description="Disordered" evidence="3">
    <location>
        <begin position="1"/>
        <end position="46"/>
    </location>
</feature>
<dbReference type="InterPro" id="IPR000198">
    <property type="entry name" value="RhoGAP_dom"/>
</dbReference>
<dbReference type="Gene3D" id="1.10.555.10">
    <property type="entry name" value="Rho GTPase activation protein"/>
    <property type="match status" value="1"/>
</dbReference>
<dbReference type="GO" id="GO:0007266">
    <property type="term" value="P:Rho protein signal transduction"/>
    <property type="evidence" value="ECO:0007669"/>
    <property type="project" value="TreeGrafter"/>
</dbReference>
<dbReference type="GO" id="GO:0005096">
    <property type="term" value="F:GTPase activator activity"/>
    <property type="evidence" value="ECO:0007669"/>
    <property type="project" value="TreeGrafter"/>
</dbReference>
<dbReference type="SUPFAM" id="SSF57889">
    <property type="entry name" value="Cysteine-rich domain"/>
    <property type="match status" value="1"/>
</dbReference>
<name>A0A1E1XCL7_9ACAR</name>
<evidence type="ECO:0000259" key="5">
    <source>
        <dbReference type="PROSITE" id="PS50238"/>
    </source>
</evidence>
<feature type="compositionally biased region" description="Low complexity" evidence="3">
    <location>
        <begin position="67"/>
        <end position="86"/>
    </location>
</feature>
<dbReference type="PROSITE" id="PS50081">
    <property type="entry name" value="ZF_DAG_PE_2"/>
    <property type="match status" value="1"/>
</dbReference>
<organism evidence="6">
    <name type="scientific">Amblyomma aureolatum</name>
    <dbReference type="NCBI Taxonomy" id="187763"/>
    <lineage>
        <taxon>Eukaryota</taxon>
        <taxon>Metazoa</taxon>
        <taxon>Ecdysozoa</taxon>
        <taxon>Arthropoda</taxon>
        <taxon>Chelicerata</taxon>
        <taxon>Arachnida</taxon>
        <taxon>Acari</taxon>
        <taxon>Parasitiformes</taxon>
        <taxon>Ixodida</taxon>
        <taxon>Ixodoidea</taxon>
        <taxon>Ixodidae</taxon>
        <taxon>Amblyomminae</taxon>
        <taxon>Amblyomma</taxon>
    </lineage>
</organism>
<dbReference type="Pfam" id="PF00130">
    <property type="entry name" value="C1_1"/>
    <property type="match status" value="1"/>
</dbReference>
<sequence length="449" mass="47862">GSAPAKVHFELSSSQNSGGNTSRATSSGVTSSRVASSRATSGRVGEVFATTMTVVAGEPGYVTTVTSQIDGSSSALSSQQTQQSFSEPACSVQRPQKPAPNKLEESQVEQESGFFSRLAEHPGPRRSTSTPVDLSPPLPPQQSHAFTRRPAISSEVCAACGRRIRFYKASLRCGTCRLICHPECKSMVPLPCTPGAPFEQARVIGEASAAGESGKGGAGLSDYVPSKPPFVPPLVVHCIQEVERRSALEKGPLYGSTVTAQEVDSLLRQLLNRRSLPTLDGYSLPVVCGALVAFLASLRETVITKSAWPLLAKATEEADAEKRLQRLVDAVLQLPAPNRATLSALLVHLHRVSATSLGGDGRSLDELATVFAPLVVGCSESDPTAELQKRDRPLQELIMHCLLSVPEVYWTDNAAAVGKEAEEPNYQQKPAVDDPFVAGLKESIKNRLR</sequence>
<dbReference type="Gene3D" id="3.30.60.20">
    <property type="match status" value="1"/>
</dbReference>
<dbReference type="InterPro" id="IPR002219">
    <property type="entry name" value="PKC_DAG/PE"/>
</dbReference>